<gene>
    <name evidence="8" type="ORF">HLB09_04375</name>
</gene>
<evidence type="ECO:0000256" key="2">
    <source>
        <dbReference type="ARBA" id="ARBA00022679"/>
    </source>
</evidence>
<organism evidence="8 9">
    <name type="scientific">Pseudokineococcus marinus</name>
    <dbReference type="NCBI Taxonomy" id="351215"/>
    <lineage>
        <taxon>Bacteria</taxon>
        <taxon>Bacillati</taxon>
        <taxon>Actinomycetota</taxon>
        <taxon>Actinomycetes</taxon>
        <taxon>Kineosporiales</taxon>
        <taxon>Kineosporiaceae</taxon>
        <taxon>Pseudokineococcus</taxon>
    </lineage>
</organism>
<dbReference type="PROSITE" id="PS00445">
    <property type="entry name" value="FGGY_KINASES_2"/>
    <property type="match status" value="1"/>
</dbReference>
<dbReference type="InterPro" id="IPR043129">
    <property type="entry name" value="ATPase_NBD"/>
</dbReference>
<accession>A0A849BLY3</accession>
<dbReference type="SUPFAM" id="SSF53067">
    <property type="entry name" value="Actin-like ATPase domain"/>
    <property type="match status" value="2"/>
</dbReference>
<evidence type="ECO:0000256" key="1">
    <source>
        <dbReference type="ARBA" id="ARBA00009156"/>
    </source>
</evidence>
<dbReference type="PANTHER" id="PTHR43095">
    <property type="entry name" value="SUGAR KINASE"/>
    <property type="match status" value="1"/>
</dbReference>
<name>A0A849BLY3_9ACTN</name>
<evidence type="ECO:0000259" key="7">
    <source>
        <dbReference type="Pfam" id="PF02782"/>
    </source>
</evidence>
<dbReference type="PANTHER" id="PTHR43095:SF2">
    <property type="entry name" value="GLUCONOKINASE"/>
    <property type="match status" value="1"/>
</dbReference>
<dbReference type="CDD" id="cd07770">
    <property type="entry name" value="ASKHA_NBD_FGGY_GntK"/>
    <property type="match status" value="1"/>
</dbReference>
<dbReference type="InterPro" id="IPR018485">
    <property type="entry name" value="FGGY_C"/>
</dbReference>
<dbReference type="InterPro" id="IPR018483">
    <property type="entry name" value="Carb_kinase_FGGY_CS"/>
</dbReference>
<reference evidence="8 9" key="1">
    <citation type="submission" date="2020-05" db="EMBL/GenBank/DDBJ databases">
        <title>MicrobeNet Type strains.</title>
        <authorList>
            <person name="Nicholson A.C."/>
        </authorList>
    </citation>
    <scope>NUCLEOTIDE SEQUENCE [LARGE SCALE GENOMIC DNA]</scope>
    <source>
        <strain evidence="8 9">JCM 14547</strain>
    </source>
</reference>
<evidence type="ECO:0000256" key="4">
    <source>
        <dbReference type="RuleBase" id="RU003733"/>
    </source>
</evidence>
<keyword evidence="3 4" id="KW-0418">Kinase</keyword>
<dbReference type="EMBL" id="JABEMA010000034">
    <property type="protein sequence ID" value="NNH22333.1"/>
    <property type="molecule type" value="Genomic_DNA"/>
</dbReference>
<keyword evidence="2 4" id="KW-0808">Transferase</keyword>
<dbReference type="InterPro" id="IPR018484">
    <property type="entry name" value="FGGY_N"/>
</dbReference>
<comment type="similarity">
    <text evidence="1 4">Belongs to the FGGY kinase family.</text>
</comment>
<dbReference type="GO" id="GO:0005975">
    <property type="term" value="P:carbohydrate metabolic process"/>
    <property type="evidence" value="ECO:0007669"/>
    <property type="project" value="InterPro"/>
</dbReference>
<dbReference type="RefSeq" id="WP_171202183.1">
    <property type="nucleotide sequence ID" value="NZ_BAAANP010000002.1"/>
</dbReference>
<evidence type="ECO:0000256" key="3">
    <source>
        <dbReference type="ARBA" id="ARBA00022777"/>
    </source>
</evidence>
<comment type="caution">
    <text evidence="8">The sequence shown here is derived from an EMBL/GenBank/DDBJ whole genome shotgun (WGS) entry which is preliminary data.</text>
</comment>
<protein>
    <submittedName>
        <fullName evidence="8">Gluconokinase</fullName>
    </submittedName>
</protein>
<evidence type="ECO:0000313" key="9">
    <source>
        <dbReference type="Proteomes" id="UP000555552"/>
    </source>
</evidence>
<evidence type="ECO:0000313" key="8">
    <source>
        <dbReference type="EMBL" id="NNH22333.1"/>
    </source>
</evidence>
<dbReference type="AlphaFoldDB" id="A0A849BLY3"/>
<proteinExistence type="inferred from homology"/>
<evidence type="ECO:0000259" key="6">
    <source>
        <dbReference type="Pfam" id="PF00370"/>
    </source>
</evidence>
<feature type="compositionally biased region" description="Low complexity" evidence="5">
    <location>
        <begin position="527"/>
        <end position="536"/>
    </location>
</feature>
<dbReference type="Pfam" id="PF00370">
    <property type="entry name" value="FGGY_N"/>
    <property type="match status" value="1"/>
</dbReference>
<dbReference type="Proteomes" id="UP000555552">
    <property type="component" value="Unassembled WGS sequence"/>
</dbReference>
<dbReference type="InterPro" id="IPR050406">
    <property type="entry name" value="FGGY_Carb_Kinase"/>
</dbReference>
<feature type="domain" description="Carbohydrate kinase FGGY C-terminal" evidence="7">
    <location>
        <begin position="272"/>
        <end position="466"/>
    </location>
</feature>
<dbReference type="Pfam" id="PF02782">
    <property type="entry name" value="FGGY_C"/>
    <property type="match status" value="1"/>
</dbReference>
<dbReference type="GO" id="GO:0016773">
    <property type="term" value="F:phosphotransferase activity, alcohol group as acceptor"/>
    <property type="evidence" value="ECO:0007669"/>
    <property type="project" value="InterPro"/>
</dbReference>
<evidence type="ECO:0000256" key="5">
    <source>
        <dbReference type="SAM" id="MobiDB-lite"/>
    </source>
</evidence>
<feature type="region of interest" description="Disordered" evidence="5">
    <location>
        <begin position="521"/>
        <end position="545"/>
    </location>
</feature>
<dbReference type="Gene3D" id="3.30.420.40">
    <property type="match status" value="2"/>
</dbReference>
<feature type="domain" description="Carbohydrate kinase FGGY N-terminal" evidence="6">
    <location>
        <begin position="20"/>
        <end position="262"/>
    </location>
</feature>
<dbReference type="PIRSF" id="PIRSF000538">
    <property type="entry name" value="GlpK"/>
    <property type="match status" value="1"/>
</dbReference>
<keyword evidence="9" id="KW-1185">Reference proteome</keyword>
<dbReference type="InterPro" id="IPR000577">
    <property type="entry name" value="Carb_kinase_FGGY"/>
</dbReference>
<sequence length="545" mass="57030">MPADAPTTDPTTTTAGGQDVVLGVDLGTTATKVAAFTRSGDAVAEAEVEYALDEPEPGWAEQDPAAILAAARDAARAVVRHARRDGHRVLGIGVSGAMHSVIGVDEHDEPLTAVVTWADRRATPQADRIRRGPGPGVHRRTGTPVHPMSPLVKLAWFAEERPDVAARAAHWVGVKELLLHDWSGEWVVDHSMASGNGLLDLEALDWDAEALELARVRADQLPRPVPVTHRLRLRPEVAADLGLPEDVALVVGGGDGPLANLGVGAVRPGVASVSIGTSGALRVVVDRPGVDPAGRTFCYALTDDLWAVGGAITNGGVVLRWAGDALAPDLEVLADEMGDEPEESLTDLASQAPAGSEGLLMLPYLLSERAPYWTSLPRGAYVGLQRHHTRAHLLRAALEGVCQQLALVLASLREAGHEIHEMRATGGFARSAVWRQMLADVLGMPVSFPSGTQGSGYGAAVVAMTALGLVPSVEVAADRVEVDHVVEPDAAASAVYARLLPVHAGLYDALEGAFEALRDLDDDLPRGEPAAAPVDGDPGGGLAED</sequence>
<dbReference type="GO" id="GO:0016301">
    <property type="term" value="F:kinase activity"/>
    <property type="evidence" value="ECO:0007669"/>
    <property type="project" value="UniProtKB-KW"/>
</dbReference>
<dbReference type="PROSITE" id="PS00933">
    <property type="entry name" value="FGGY_KINASES_1"/>
    <property type="match status" value="1"/>
</dbReference>